<dbReference type="RefSeq" id="WP_184861143.1">
    <property type="nucleotide sequence ID" value="NZ_JACHLK010000009.1"/>
</dbReference>
<dbReference type="Gene3D" id="1.20.1250.20">
    <property type="entry name" value="MFS general substrate transporter like domains"/>
    <property type="match status" value="1"/>
</dbReference>
<evidence type="ECO:0000256" key="3">
    <source>
        <dbReference type="ARBA" id="ARBA00022475"/>
    </source>
</evidence>
<keyword evidence="6 7" id="KW-0472">Membrane</keyword>
<keyword evidence="2" id="KW-0813">Transport</keyword>
<keyword evidence="5 7" id="KW-1133">Transmembrane helix</keyword>
<evidence type="ECO:0000256" key="6">
    <source>
        <dbReference type="ARBA" id="ARBA00023136"/>
    </source>
</evidence>
<evidence type="ECO:0000313" key="9">
    <source>
        <dbReference type="Proteomes" id="UP000575083"/>
    </source>
</evidence>
<dbReference type="GO" id="GO:0022857">
    <property type="term" value="F:transmembrane transporter activity"/>
    <property type="evidence" value="ECO:0007669"/>
    <property type="project" value="InterPro"/>
</dbReference>
<dbReference type="InterPro" id="IPR036259">
    <property type="entry name" value="MFS_trans_sf"/>
</dbReference>
<dbReference type="PANTHER" id="PTHR43266">
    <property type="entry name" value="MACROLIDE-EFFLUX PROTEIN"/>
    <property type="match status" value="1"/>
</dbReference>
<keyword evidence="4 7" id="KW-0812">Transmembrane</keyword>
<keyword evidence="3" id="KW-1003">Cell membrane</keyword>
<feature type="transmembrane region" description="Helical" evidence="7">
    <location>
        <begin position="352"/>
        <end position="369"/>
    </location>
</feature>
<dbReference type="InterPro" id="IPR011701">
    <property type="entry name" value="MFS"/>
</dbReference>
<evidence type="ECO:0000256" key="1">
    <source>
        <dbReference type="ARBA" id="ARBA00004651"/>
    </source>
</evidence>
<feature type="transmembrane region" description="Helical" evidence="7">
    <location>
        <begin position="222"/>
        <end position="245"/>
    </location>
</feature>
<feature type="transmembrane region" description="Helical" evidence="7">
    <location>
        <begin position="162"/>
        <end position="186"/>
    </location>
</feature>
<evidence type="ECO:0000256" key="7">
    <source>
        <dbReference type="SAM" id="Phobius"/>
    </source>
</evidence>
<feature type="transmembrane region" description="Helical" evidence="7">
    <location>
        <begin position="309"/>
        <end position="331"/>
    </location>
</feature>
<reference evidence="8 9" key="1">
    <citation type="submission" date="2020-08" db="EMBL/GenBank/DDBJ databases">
        <title>Functional genomics of gut bacteria from endangered species of beetles.</title>
        <authorList>
            <person name="Carlos-Shanley C."/>
        </authorList>
    </citation>
    <scope>NUCLEOTIDE SEQUENCE [LARGE SCALE GENOMIC DNA]</scope>
    <source>
        <strain evidence="8 9">S00198</strain>
    </source>
</reference>
<comment type="subcellular location">
    <subcellularLocation>
        <location evidence="1">Cell membrane</location>
        <topology evidence="1">Multi-pass membrane protein</topology>
    </subcellularLocation>
</comment>
<dbReference type="SUPFAM" id="SSF103473">
    <property type="entry name" value="MFS general substrate transporter"/>
    <property type="match status" value="1"/>
</dbReference>
<protein>
    <submittedName>
        <fullName evidence="8">MFS family permease</fullName>
    </submittedName>
</protein>
<gene>
    <name evidence="8" type="ORF">HNP48_004478</name>
</gene>
<dbReference type="NCBIfam" id="NF008397">
    <property type="entry name" value="PRK11195.1"/>
    <property type="match status" value="1"/>
</dbReference>
<proteinExistence type="predicted"/>
<dbReference type="AlphaFoldDB" id="A0A7X0PHN9"/>
<evidence type="ECO:0000256" key="2">
    <source>
        <dbReference type="ARBA" id="ARBA00022448"/>
    </source>
</evidence>
<name>A0A7X0PHN9_9BURK</name>
<dbReference type="Pfam" id="PF07690">
    <property type="entry name" value="MFS_1"/>
    <property type="match status" value="1"/>
</dbReference>
<evidence type="ECO:0000256" key="5">
    <source>
        <dbReference type="ARBA" id="ARBA00022989"/>
    </source>
</evidence>
<feature type="transmembrane region" description="Helical" evidence="7">
    <location>
        <begin position="286"/>
        <end position="303"/>
    </location>
</feature>
<organism evidence="8 9">
    <name type="scientific">Acidovorax soli</name>
    <dbReference type="NCBI Taxonomy" id="592050"/>
    <lineage>
        <taxon>Bacteria</taxon>
        <taxon>Pseudomonadati</taxon>
        <taxon>Pseudomonadota</taxon>
        <taxon>Betaproteobacteria</taxon>
        <taxon>Burkholderiales</taxon>
        <taxon>Comamonadaceae</taxon>
        <taxon>Acidovorax</taxon>
    </lineage>
</organism>
<feature type="transmembrane region" description="Helical" evidence="7">
    <location>
        <begin position="129"/>
        <end position="150"/>
    </location>
</feature>
<dbReference type="EMBL" id="JACHLK010000009">
    <property type="protein sequence ID" value="MBB6561784.1"/>
    <property type="molecule type" value="Genomic_DNA"/>
</dbReference>
<keyword evidence="9" id="KW-1185">Reference proteome</keyword>
<dbReference type="Proteomes" id="UP000575083">
    <property type="component" value="Unassembled WGS sequence"/>
</dbReference>
<evidence type="ECO:0000256" key="4">
    <source>
        <dbReference type="ARBA" id="ARBA00022692"/>
    </source>
</evidence>
<feature type="transmembrane region" description="Helical" evidence="7">
    <location>
        <begin position="84"/>
        <end position="109"/>
    </location>
</feature>
<feature type="transmembrane region" description="Helical" evidence="7">
    <location>
        <begin position="375"/>
        <end position="393"/>
    </location>
</feature>
<dbReference type="GO" id="GO:0005886">
    <property type="term" value="C:plasma membrane"/>
    <property type="evidence" value="ECO:0007669"/>
    <property type="project" value="UniProtKB-SubCell"/>
</dbReference>
<dbReference type="PANTHER" id="PTHR43266:SF2">
    <property type="entry name" value="MAJOR FACILITATOR SUPERFAMILY (MFS) PROFILE DOMAIN-CONTAINING PROTEIN"/>
    <property type="match status" value="1"/>
</dbReference>
<sequence>MSIRGVRLLVAAQFVSGLADNALLVVAIACLMQRGEAAWLAPLLKLVFTVAYVVLAPCVGVVADRWPKERVMLAANLLKACAALAMLLGLHPLAAFCLAGPSAACYSPAKYGLVTERVPPAALVRANGWLEVSTVGAIILGTALGGWLVSDGFAALWGEGEGGGLQVALLAVMAVYLAAGVLNGFIPRRPAAGASSAWRLPTLLSRFGLAQGVLWRDRAGGLSLGVTTLFWGAGATLQFVVLAWAQQSLALGLDQAAYLQAVVAVGIAAGAALAGRWVSLAQAPRVLPLGVLIGLAVPLMLLVESVAWAIPLLAAVGFASGAFVVPMNALLQHRGHVLLSPGESIAVQNFNENLSVLLMLGAYTLLLALGGTTGGLIAALGLLVAGCTALAGWRWHVSHRALQQADSEAPLQAAQATSPHHP</sequence>
<feature type="transmembrane region" description="Helical" evidence="7">
    <location>
        <begin position="43"/>
        <end position="63"/>
    </location>
</feature>
<evidence type="ECO:0000313" key="8">
    <source>
        <dbReference type="EMBL" id="MBB6561784.1"/>
    </source>
</evidence>
<comment type="caution">
    <text evidence="8">The sequence shown here is derived from an EMBL/GenBank/DDBJ whole genome shotgun (WGS) entry which is preliminary data.</text>
</comment>
<accession>A0A7X0PHN9</accession>
<feature type="transmembrane region" description="Helical" evidence="7">
    <location>
        <begin position="257"/>
        <end position="274"/>
    </location>
</feature>